<organism evidence="2">
    <name type="scientific">Anguilla anguilla</name>
    <name type="common">European freshwater eel</name>
    <name type="synonym">Muraena anguilla</name>
    <dbReference type="NCBI Taxonomy" id="7936"/>
    <lineage>
        <taxon>Eukaryota</taxon>
        <taxon>Metazoa</taxon>
        <taxon>Chordata</taxon>
        <taxon>Craniata</taxon>
        <taxon>Vertebrata</taxon>
        <taxon>Euteleostomi</taxon>
        <taxon>Actinopterygii</taxon>
        <taxon>Neopterygii</taxon>
        <taxon>Teleostei</taxon>
        <taxon>Anguilliformes</taxon>
        <taxon>Anguillidae</taxon>
        <taxon>Anguilla</taxon>
    </lineage>
</organism>
<feature type="region of interest" description="Disordered" evidence="1">
    <location>
        <begin position="1"/>
        <end position="22"/>
    </location>
</feature>
<accession>A0A0E9W3D6</accession>
<protein>
    <submittedName>
        <fullName evidence="2">Uncharacterized protein</fullName>
    </submittedName>
</protein>
<feature type="compositionally biased region" description="Polar residues" evidence="1">
    <location>
        <begin position="1"/>
        <end position="11"/>
    </location>
</feature>
<reference evidence="2" key="1">
    <citation type="submission" date="2014-11" db="EMBL/GenBank/DDBJ databases">
        <authorList>
            <person name="Amaro Gonzalez C."/>
        </authorList>
    </citation>
    <scope>NUCLEOTIDE SEQUENCE</scope>
</reference>
<proteinExistence type="predicted"/>
<reference evidence="2" key="2">
    <citation type="journal article" date="2015" name="Fish Shellfish Immunol.">
        <title>Early steps in the European eel (Anguilla anguilla)-Vibrio vulnificus interaction in the gills: Role of the RtxA13 toxin.</title>
        <authorList>
            <person name="Callol A."/>
            <person name="Pajuelo D."/>
            <person name="Ebbesson L."/>
            <person name="Teles M."/>
            <person name="MacKenzie S."/>
            <person name="Amaro C."/>
        </authorList>
    </citation>
    <scope>NUCLEOTIDE SEQUENCE</scope>
</reference>
<sequence length="22" mass="2759">MTLQEFISQNQRKPKPHYKTFH</sequence>
<evidence type="ECO:0000313" key="2">
    <source>
        <dbReference type="EMBL" id="JAH84796.1"/>
    </source>
</evidence>
<evidence type="ECO:0000256" key="1">
    <source>
        <dbReference type="SAM" id="MobiDB-lite"/>
    </source>
</evidence>
<dbReference type="EMBL" id="GBXM01023781">
    <property type="protein sequence ID" value="JAH84796.1"/>
    <property type="molecule type" value="Transcribed_RNA"/>
</dbReference>
<feature type="compositionally biased region" description="Basic residues" evidence="1">
    <location>
        <begin position="12"/>
        <end position="22"/>
    </location>
</feature>
<name>A0A0E9W3D6_ANGAN</name>
<dbReference type="AlphaFoldDB" id="A0A0E9W3D6"/>